<dbReference type="AlphaFoldDB" id="A0A167IXX5"/>
<dbReference type="GO" id="GO:0007155">
    <property type="term" value="P:cell adhesion"/>
    <property type="evidence" value="ECO:0007669"/>
    <property type="project" value="InterPro"/>
</dbReference>
<name>A0A167IXX5_9FLAO</name>
<organism evidence="2 3">
    <name type="scientific">Cochleicola gelatinilyticus</name>
    <dbReference type="NCBI Taxonomy" id="1763537"/>
    <lineage>
        <taxon>Bacteria</taxon>
        <taxon>Pseudomonadati</taxon>
        <taxon>Bacteroidota</taxon>
        <taxon>Flavobacteriia</taxon>
        <taxon>Flavobacteriales</taxon>
        <taxon>Flavobacteriaceae</taxon>
        <taxon>Cochleicola</taxon>
    </lineage>
</organism>
<dbReference type="InterPro" id="IPR019019">
    <property type="entry name" value="H-type_lectin_domain"/>
</dbReference>
<dbReference type="Pfam" id="PF09458">
    <property type="entry name" value="H_lectin"/>
    <property type="match status" value="1"/>
</dbReference>
<dbReference type="Gene3D" id="2.60.40.2080">
    <property type="match status" value="1"/>
</dbReference>
<gene>
    <name evidence="2" type="ORF">ULVI_05110</name>
</gene>
<feature type="domain" description="H-type lectin" evidence="1">
    <location>
        <begin position="111"/>
        <end position="175"/>
    </location>
</feature>
<reference evidence="2 3" key="1">
    <citation type="submission" date="2016-02" db="EMBL/GenBank/DDBJ databases">
        <title>Ulvibacter sp. LPB0005, isolated from Thais luteostoma.</title>
        <authorList>
            <person name="Shin S.-K."/>
            <person name="Yi H."/>
        </authorList>
    </citation>
    <scope>NUCLEOTIDE SEQUENCE [LARGE SCALE GENOMIC DNA]</scope>
    <source>
        <strain evidence="2 3">LPB0005</strain>
    </source>
</reference>
<evidence type="ECO:0000259" key="1">
    <source>
        <dbReference type="Pfam" id="PF09458"/>
    </source>
</evidence>
<proteinExistence type="predicted"/>
<dbReference type="STRING" id="1763537.ULVI_05110"/>
<evidence type="ECO:0000313" key="3">
    <source>
        <dbReference type="Proteomes" id="UP000077013"/>
    </source>
</evidence>
<comment type="caution">
    <text evidence="2">The sequence shown here is derived from an EMBL/GenBank/DDBJ whole genome shotgun (WGS) entry which is preliminary data.</text>
</comment>
<dbReference type="SUPFAM" id="SSF141086">
    <property type="entry name" value="Agglutinin HPA-like"/>
    <property type="match status" value="1"/>
</dbReference>
<dbReference type="GO" id="GO:0030246">
    <property type="term" value="F:carbohydrate binding"/>
    <property type="evidence" value="ECO:0007669"/>
    <property type="project" value="InterPro"/>
</dbReference>
<dbReference type="InterPro" id="IPR037221">
    <property type="entry name" value="H-type_lectin_dom_sf"/>
</dbReference>
<accession>A0A167IXX5</accession>
<dbReference type="OrthoDB" id="1488700at2"/>
<keyword evidence="3" id="KW-1185">Reference proteome</keyword>
<dbReference type="EMBL" id="LRXL01000026">
    <property type="protein sequence ID" value="OAB80120.1"/>
    <property type="molecule type" value="Genomic_DNA"/>
</dbReference>
<dbReference type="Proteomes" id="UP000077013">
    <property type="component" value="Unassembled WGS sequence"/>
</dbReference>
<sequence>MKQIILIAFILIGWNAVYSQVGIGTTNPDPSAILDVSSEDSGILIPRLPSANRTAMPNVQGMLVYDTDINSFVYNDGTQWVVLVSSINNSNLTQAGSYETGPIVSGWQYYDVTFNTPFAAVPSIVISFREGDGINNSGSNSVEQIKVANASVTGFTIAINDSANTNDVFIDWIATERTQN</sequence>
<dbReference type="RefSeq" id="WP_068590390.1">
    <property type="nucleotide sequence ID" value="NZ_LRXL01000026.1"/>
</dbReference>
<evidence type="ECO:0000313" key="2">
    <source>
        <dbReference type="EMBL" id="OAB80120.1"/>
    </source>
</evidence>
<protein>
    <recommendedName>
        <fullName evidence="1">H-type lectin domain-containing protein</fullName>
    </recommendedName>
</protein>